<feature type="non-terminal residue" evidence="2">
    <location>
        <position position="1"/>
    </location>
</feature>
<dbReference type="InterPro" id="IPR025474">
    <property type="entry name" value="DUF4325"/>
</dbReference>
<organism evidence="2">
    <name type="scientific">marine sediment metagenome</name>
    <dbReference type="NCBI Taxonomy" id="412755"/>
    <lineage>
        <taxon>unclassified sequences</taxon>
        <taxon>metagenomes</taxon>
        <taxon>ecological metagenomes</taxon>
    </lineage>
</organism>
<comment type="caution">
    <text evidence="2">The sequence shown here is derived from an EMBL/GenBank/DDBJ whole genome shotgun (WGS) entry which is preliminary data.</text>
</comment>
<proteinExistence type="predicted"/>
<gene>
    <name evidence="2" type="ORF">S01H1_14835</name>
</gene>
<sequence>IYFTHGHDDGDWILEQKMFRTGTGVFMTLGNNTSKDQKKIFGKFTSQDEYDFTKTIVPVKLVQYSDESLISRSQAKRLLSRVDKFKTVILDYEGVDSIGQAFADEIFRVFRMKNKDTDIYYMNANREVEGMITRTLLIG</sequence>
<name>X0RY94_9ZZZZ</name>
<dbReference type="EMBL" id="BARS01007729">
    <property type="protein sequence ID" value="GAF68707.1"/>
    <property type="molecule type" value="Genomic_DNA"/>
</dbReference>
<feature type="domain" description="DUF4325" evidence="1">
    <location>
        <begin position="74"/>
        <end position="128"/>
    </location>
</feature>
<reference evidence="2" key="1">
    <citation type="journal article" date="2014" name="Front. Microbiol.">
        <title>High frequency of phylogenetically diverse reductive dehalogenase-homologous genes in deep subseafloor sedimentary metagenomes.</title>
        <authorList>
            <person name="Kawai M."/>
            <person name="Futagami T."/>
            <person name="Toyoda A."/>
            <person name="Takaki Y."/>
            <person name="Nishi S."/>
            <person name="Hori S."/>
            <person name="Arai W."/>
            <person name="Tsubouchi T."/>
            <person name="Morono Y."/>
            <person name="Uchiyama I."/>
            <person name="Ito T."/>
            <person name="Fujiyama A."/>
            <person name="Inagaki F."/>
            <person name="Takami H."/>
        </authorList>
    </citation>
    <scope>NUCLEOTIDE SEQUENCE</scope>
    <source>
        <strain evidence="2">Expedition CK06-06</strain>
    </source>
</reference>
<evidence type="ECO:0000259" key="1">
    <source>
        <dbReference type="Pfam" id="PF14213"/>
    </source>
</evidence>
<dbReference type="AlphaFoldDB" id="X0RY94"/>
<protein>
    <recommendedName>
        <fullName evidence="1">DUF4325 domain-containing protein</fullName>
    </recommendedName>
</protein>
<evidence type="ECO:0000313" key="2">
    <source>
        <dbReference type="EMBL" id="GAF68707.1"/>
    </source>
</evidence>
<dbReference type="Pfam" id="PF14213">
    <property type="entry name" value="DUF4325"/>
    <property type="match status" value="1"/>
</dbReference>
<accession>X0RY94</accession>